<evidence type="ECO:0000256" key="1">
    <source>
        <dbReference type="ARBA" id="ARBA00000928"/>
    </source>
</evidence>
<keyword evidence="10" id="KW-0460">Magnesium</keyword>
<dbReference type="EMBL" id="ASHM01020106">
    <property type="protein sequence ID" value="PNY01438.1"/>
    <property type="molecule type" value="Genomic_DNA"/>
</dbReference>
<dbReference type="EC" id="3.1.26.5" evidence="4"/>
<keyword evidence="7" id="KW-0479">Metal-binding</keyword>
<keyword evidence="6" id="KW-0540">Nuclease</keyword>
<dbReference type="AlphaFoldDB" id="A0A2K3NEG7"/>
<keyword evidence="8" id="KW-0378">Hydrolase</keyword>
<accession>A0A2K3NEG7</accession>
<evidence type="ECO:0000256" key="3">
    <source>
        <dbReference type="ARBA" id="ARBA00007626"/>
    </source>
</evidence>
<comment type="cofactor">
    <cofactor evidence="2">
        <name>Mg(2+)</name>
        <dbReference type="ChEBI" id="CHEBI:18420"/>
    </cofactor>
</comment>
<reference evidence="13 14" key="1">
    <citation type="journal article" date="2014" name="Am. J. Bot.">
        <title>Genome assembly and annotation for red clover (Trifolium pratense; Fabaceae).</title>
        <authorList>
            <person name="Istvanek J."/>
            <person name="Jaros M."/>
            <person name="Krenek A."/>
            <person name="Repkova J."/>
        </authorList>
    </citation>
    <scope>NUCLEOTIDE SEQUENCE [LARGE SCALE GENOMIC DNA]</scope>
    <source>
        <strain evidence="14">cv. Tatra</strain>
        <tissue evidence="13">Young leaves</tissue>
    </source>
</reference>
<evidence type="ECO:0000256" key="4">
    <source>
        <dbReference type="ARBA" id="ARBA00012179"/>
    </source>
</evidence>
<feature type="region of interest" description="Disordered" evidence="11">
    <location>
        <begin position="124"/>
        <end position="150"/>
    </location>
</feature>
<evidence type="ECO:0000256" key="2">
    <source>
        <dbReference type="ARBA" id="ARBA00001946"/>
    </source>
</evidence>
<keyword evidence="5" id="KW-0819">tRNA processing</keyword>
<protein>
    <recommendedName>
        <fullName evidence="4">ribonuclease P</fullName>
        <ecNumber evidence="4">3.1.26.5</ecNumber>
    </recommendedName>
</protein>
<feature type="domain" description="PRORP" evidence="12">
    <location>
        <begin position="2"/>
        <end position="89"/>
    </location>
</feature>
<evidence type="ECO:0000256" key="11">
    <source>
        <dbReference type="SAM" id="MobiDB-lite"/>
    </source>
</evidence>
<dbReference type="GO" id="GO:0046872">
    <property type="term" value="F:metal ion binding"/>
    <property type="evidence" value="ECO:0007669"/>
    <property type="project" value="UniProtKB-KW"/>
</dbReference>
<feature type="compositionally biased region" description="Polar residues" evidence="11">
    <location>
        <begin position="126"/>
        <end position="140"/>
    </location>
</feature>
<dbReference type="Pfam" id="PF16953">
    <property type="entry name" value="PRORP"/>
    <property type="match status" value="1"/>
</dbReference>
<dbReference type="PANTHER" id="PTHR13547:SF13">
    <property type="entry name" value="PROTEINACEOUS RNASE P 2"/>
    <property type="match status" value="1"/>
</dbReference>
<evidence type="ECO:0000256" key="5">
    <source>
        <dbReference type="ARBA" id="ARBA00022694"/>
    </source>
</evidence>
<evidence type="ECO:0000256" key="6">
    <source>
        <dbReference type="ARBA" id="ARBA00022722"/>
    </source>
</evidence>
<evidence type="ECO:0000256" key="7">
    <source>
        <dbReference type="ARBA" id="ARBA00022723"/>
    </source>
</evidence>
<dbReference type="Gene3D" id="1.25.40.10">
    <property type="entry name" value="Tetratricopeptide repeat domain"/>
    <property type="match status" value="1"/>
</dbReference>
<proteinExistence type="inferred from homology"/>
<evidence type="ECO:0000313" key="14">
    <source>
        <dbReference type="Proteomes" id="UP000236291"/>
    </source>
</evidence>
<comment type="similarity">
    <text evidence="3">Belongs to the PPR family. P subfamily.</text>
</comment>
<comment type="catalytic activity">
    <reaction evidence="1">
        <text>Endonucleolytic cleavage of RNA, removing 5'-extranucleotides from tRNA precursor.</text>
        <dbReference type="EC" id="3.1.26.5"/>
    </reaction>
</comment>
<evidence type="ECO:0000256" key="8">
    <source>
        <dbReference type="ARBA" id="ARBA00022801"/>
    </source>
</evidence>
<evidence type="ECO:0000313" key="13">
    <source>
        <dbReference type="EMBL" id="PNY01438.1"/>
    </source>
</evidence>
<evidence type="ECO:0000256" key="10">
    <source>
        <dbReference type="ARBA" id="ARBA00022842"/>
    </source>
</evidence>
<keyword evidence="9" id="KW-0862">Zinc</keyword>
<organism evidence="13 14">
    <name type="scientific">Trifolium pratense</name>
    <name type="common">Red clover</name>
    <dbReference type="NCBI Taxonomy" id="57577"/>
    <lineage>
        <taxon>Eukaryota</taxon>
        <taxon>Viridiplantae</taxon>
        <taxon>Streptophyta</taxon>
        <taxon>Embryophyta</taxon>
        <taxon>Tracheophyta</taxon>
        <taxon>Spermatophyta</taxon>
        <taxon>Magnoliopsida</taxon>
        <taxon>eudicotyledons</taxon>
        <taxon>Gunneridae</taxon>
        <taxon>Pentapetalae</taxon>
        <taxon>rosids</taxon>
        <taxon>fabids</taxon>
        <taxon>Fabales</taxon>
        <taxon>Fabaceae</taxon>
        <taxon>Papilionoideae</taxon>
        <taxon>50 kb inversion clade</taxon>
        <taxon>NPAAA clade</taxon>
        <taxon>Hologalegina</taxon>
        <taxon>IRL clade</taxon>
        <taxon>Trifolieae</taxon>
        <taxon>Trifolium</taxon>
    </lineage>
</organism>
<gene>
    <name evidence="13" type="ORF">L195_g024732</name>
</gene>
<dbReference type="GO" id="GO:0004526">
    <property type="term" value="F:ribonuclease P activity"/>
    <property type="evidence" value="ECO:0007669"/>
    <property type="project" value="UniProtKB-EC"/>
</dbReference>
<dbReference type="GO" id="GO:0001682">
    <property type="term" value="P:tRNA 5'-leader removal"/>
    <property type="evidence" value="ECO:0007669"/>
    <property type="project" value="TreeGrafter"/>
</dbReference>
<comment type="caution">
    <text evidence="13">The sequence shown here is derived from an EMBL/GenBank/DDBJ whole genome shotgun (WGS) entry which is preliminary data.</text>
</comment>
<dbReference type="InterPro" id="IPR011990">
    <property type="entry name" value="TPR-like_helical_dom_sf"/>
</dbReference>
<evidence type="ECO:0000259" key="12">
    <source>
        <dbReference type="Pfam" id="PF16953"/>
    </source>
</evidence>
<sequence>RYWLYAAIKLRCLLVTNDEMRDHIFELIGSNFFNQWKERHQVHYTFVKGNLKLQMPPSYSLVIQESEKGSWHVPLALGTSNESSRPWLCITRKSADNNVATVSNGVATSGNGDLDQPQKLADNVRSLDSQVIDNNSTSITGKRKERSEPS</sequence>
<evidence type="ECO:0000256" key="9">
    <source>
        <dbReference type="ARBA" id="ARBA00022833"/>
    </source>
</evidence>
<feature type="non-terminal residue" evidence="13">
    <location>
        <position position="1"/>
    </location>
</feature>
<dbReference type="STRING" id="57577.A0A2K3NEG7"/>
<dbReference type="PANTHER" id="PTHR13547">
    <property type="match status" value="1"/>
</dbReference>
<dbReference type="InterPro" id="IPR031595">
    <property type="entry name" value="PRORP_C"/>
</dbReference>
<dbReference type="Proteomes" id="UP000236291">
    <property type="component" value="Unassembled WGS sequence"/>
</dbReference>
<reference evidence="13 14" key="2">
    <citation type="journal article" date="2017" name="Front. Plant Sci.">
        <title>Gene Classification and Mining of Molecular Markers Useful in Red Clover (Trifolium pratense) Breeding.</title>
        <authorList>
            <person name="Istvanek J."/>
            <person name="Dluhosova J."/>
            <person name="Dluhos P."/>
            <person name="Patkova L."/>
            <person name="Nedelnik J."/>
            <person name="Repkova J."/>
        </authorList>
    </citation>
    <scope>NUCLEOTIDE SEQUENCE [LARGE SCALE GENOMIC DNA]</scope>
    <source>
        <strain evidence="14">cv. Tatra</strain>
        <tissue evidence="13">Young leaves</tissue>
    </source>
</reference>
<name>A0A2K3NEG7_TRIPR</name>